<feature type="compositionally biased region" description="Polar residues" evidence="6">
    <location>
        <begin position="1097"/>
        <end position="1107"/>
    </location>
</feature>
<dbReference type="CDD" id="cd15489">
    <property type="entry name" value="PHD_SF"/>
    <property type="match status" value="1"/>
</dbReference>
<keyword evidence="3" id="KW-0862">Zinc</keyword>
<dbReference type="InterPro" id="IPR013083">
    <property type="entry name" value="Znf_RING/FYVE/PHD"/>
</dbReference>
<dbReference type="PROSITE" id="PS01359">
    <property type="entry name" value="ZF_PHD_1"/>
    <property type="match status" value="1"/>
</dbReference>
<feature type="domain" description="PHD-type" evidence="7">
    <location>
        <begin position="6"/>
        <end position="55"/>
    </location>
</feature>
<dbReference type="Proteomes" id="UP000069940">
    <property type="component" value="Unassembled WGS sequence"/>
</dbReference>
<dbReference type="PROSITE" id="PS50016">
    <property type="entry name" value="ZF_PHD_2"/>
    <property type="match status" value="1"/>
</dbReference>
<evidence type="ECO:0000256" key="4">
    <source>
        <dbReference type="PROSITE-ProRule" id="PRU00146"/>
    </source>
</evidence>
<dbReference type="Pfam" id="PF00628">
    <property type="entry name" value="PHD"/>
    <property type="match status" value="1"/>
</dbReference>
<dbReference type="InterPro" id="IPR005312">
    <property type="entry name" value="DUF1759"/>
</dbReference>
<dbReference type="CDD" id="cd22265">
    <property type="entry name" value="UDM1_RNF168"/>
    <property type="match status" value="1"/>
</dbReference>
<feature type="region of interest" description="Disordered" evidence="6">
    <location>
        <begin position="1054"/>
        <end position="1107"/>
    </location>
</feature>
<feature type="compositionally biased region" description="Polar residues" evidence="6">
    <location>
        <begin position="1078"/>
        <end position="1087"/>
    </location>
</feature>
<protein>
    <recommendedName>
        <fullName evidence="7">PHD-type domain-containing protein</fullName>
    </recommendedName>
</protein>
<keyword evidence="2 4" id="KW-0863">Zinc-finger</keyword>
<accession>A0ABM1ZEL0</accession>
<dbReference type="EnsemblMetazoa" id="AALFPA23_017688.R25918">
    <property type="protein sequence ID" value="AALFPA23_017688.P25918"/>
    <property type="gene ID" value="AALFPA23_017688"/>
</dbReference>
<name>A0ABM1ZEL0_AEDAL</name>
<feature type="coiled-coil region" evidence="5">
    <location>
        <begin position="114"/>
        <end position="160"/>
    </location>
</feature>
<evidence type="ECO:0000256" key="2">
    <source>
        <dbReference type="ARBA" id="ARBA00022771"/>
    </source>
</evidence>
<keyword evidence="9" id="KW-1185">Reference proteome</keyword>
<evidence type="ECO:0000256" key="3">
    <source>
        <dbReference type="ARBA" id="ARBA00022833"/>
    </source>
</evidence>
<evidence type="ECO:0000313" key="9">
    <source>
        <dbReference type="Proteomes" id="UP000069940"/>
    </source>
</evidence>
<keyword evidence="5" id="KW-0175">Coiled coil</keyword>
<reference evidence="8" key="2">
    <citation type="submission" date="2025-05" db="UniProtKB">
        <authorList>
            <consortium name="EnsemblMetazoa"/>
        </authorList>
    </citation>
    <scope>IDENTIFICATION</scope>
    <source>
        <strain evidence="8">Foshan</strain>
    </source>
</reference>
<evidence type="ECO:0000313" key="8">
    <source>
        <dbReference type="EnsemblMetazoa" id="AALFPA23_017688.P25918"/>
    </source>
</evidence>
<dbReference type="RefSeq" id="XP_062713650.1">
    <property type="nucleotide sequence ID" value="XM_062857666.1"/>
</dbReference>
<evidence type="ECO:0000256" key="1">
    <source>
        <dbReference type="ARBA" id="ARBA00022723"/>
    </source>
</evidence>
<dbReference type="InterPro" id="IPR019787">
    <property type="entry name" value="Znf_PHD-finger"/>
</dbReference>
<proteinExistence type="predicted"/>
<evidence type="ECO:0000256" key="6">
    <source>
        <dbReference type="SAM" id="MobiDB-lite"/>
    </source>
</evidence>
<dbReference type="Pfam" id="PF03564">
    <property type="entry name" value="DUF1759"/>
    <property type="match status" value="1"/>
</dbReference>
<dbReference type="GeneID" id="134290511"/>
<reference evidence="9" key="1">
    <citation type="journal article" date="2015" name="Proc. Natl. Acad. Sci. U.S.A.">
        <title>Genome sequence of the Asian Tiger mosquito, Aedes albopictus, reveals insights into its biology, genetics, and evolution.</title>
        <authorList>
            <person name="Chen X.G."/>
            <person name="Jiang X."/>
            <person name="Gu J."/>
            <person name="Xu M."/>
            <person name="Wu Y."/>
            <person name="Deng Y."/>
            <person name="Zhang C."/>
            <person name="Bonizzoni M."/>
            <person name="Dermauw W."/>
            <person name="Vontas J."/>
            <person name="Armbruster P."/>
            <person name="Huang X."/>
            <person name="Yang Y."/>
            <person name="Zhang H."/>
            <person name="He W."/>
            <person name="Peng H."/>
            <person name="Liu Y."/>
            <person name="Wu K."/>
            <person name="Chen J."/>
            <person name="Lirakis M."/>
            <person name="Topalis P."/>
            <person name="Van Leeuwen T."/>
            <person name="Hall A.B."/>
            <person name="Jiang X."/>
            <person name="Thorpe C."/>
            <person name="Mueller R.L."/>
            <person name="Sun C."/>
            <person name="Waterhouse R.M."/>
            <person name="Yan G."/>
            <person name="Tu Z.J."/>
            <person name="Fang X."/>
            <person name="James A.A."/>
        </authorList>
    </citation>
    <scope>NUCLEOTIDE SEQUENCE [LARGE SCALE GENOMIC DNA]</scope>
    <source>
        <strain evidence="9">Foshan</strain>
    </source>
</reference>
<evidence type="ECO:0000256" key="5">
    <source>
        <dbReference type="SAM" id="Coils"/>
    </source>
</evidence>
<dbReference type="PANTHER" id="PTHR47331:SF1">
    <property type="entry name" value="GAG-LIKE PROTEIN"/>
    <property type="match status" value="1"/>
</dbReference>
<dbReference type="SUPFAM" id="SSF57903">
    <property type="entry name" value="FYVE/PHD zinc finger"/>
    <property type="match status" value="1"/>
</dbReference>
<dbReference type="InterPro" id="IPR001965">
    <property type="entry name" value="Znf_PHD"/>
</dbReference>
<dbReference type="InterPro" id="IPR011011">
    <property type="entry name" value="Znf_FYVE_PHD"/>
</dbReference>
<dbReference type="SMART" id="SM00249">
    <property type="entry name" value="PHD"/>
    <property type="match status" value="1"/>
</dbReference>
<evidence type="ECO:0000259" key="7">
    <source>
        <dbReference type="PROSITE" id="PS50016"/>
    </source>
</evidence>
<dbReference type="InterPro" id="IPR019786">
    <property type="entry name" value="Zinc_finger_PHD-type_CS"/>
</dbReference>
<dbReference type="Gene3D" id="3.30.40.10">
    <property type="entry name" value="Zinc/RING finger domain, C3HC4 (zinc finger)"/>
    <property type="match status" value="1"/>
</dbReference>
<organism evidence="8 9">
    <name type="scientific">Aedes albopictus</name>
    <name type="common">Asian tiger mosquito</name>
    <name type="synonym">Stegomyia albopicta</name>
    <dbReference type="NCBI Taxonomy" id="7160"/>
    <lineage>
        <taxon>Eukaryota</taxon>
        <taxon>Metazoa</taxon>
        <taxon>Ecdysozoa</taxon>
        <taxon>Arthropoda</taxon>
        <taxon>Hexapoda</taxon>
        <taxon>Insecta</taxon>
        <taxon>Pterygota</taxon>
        <taxon>Neoptera</taxon>
        <taxon>Endopterygota</taxon>
        <taxon>Diptera</taxon>
        <taxon>Nematocera</taxon>
        <taxon>Culicoidea</taxon>
        <taxon>Culicidae</taxon>
        <taxon>Culicinae</taxon>
        <taxon>Aedini</taxon>
        <taxon>Aedes</taxon>
        <taxon>Stegomyia</taxon>
    </lineage>
</organism>
<sequence>MPETDRNDCKVCRRSNNLDNMVFCPRCEEWYHYQCAGVNESVADRSWVCGNCSILPPIDPPGQTSTPVSSVPSVATTPSAGLPSIATSAPLGLPPPGMSTAAQGLENPRQSILTDQARASLQWIQEQRENLEKEMEENHRQEMERKRQELRKLANKAMLGIVDRTHEGIGNSLCGQSAAAGANKVQNWMQQMVGEMRNLSIAQPSGRAEEIMSAAPTFDISSFLTTSGTSVHGLDPNPSSTIHGSQGRSVVIPTTTIPPVHSMPVGPSQLTTDSWLGANMQTEINRYQHLGAMPRGLVSRVPPGLGINTQTNVVTACSTVPTVGPTSNHSGFSVVTGSSVAGNPLTNTLSQPQFYAGIATNVSAPFVQSATSFPNFVPGLAFNTAMNGSSQAFQQFPDAGYANNVGVNGGVPLGQNNFQSLPRMPNPLAQLQIVPTQHQLLARQVMPKDLPPFRGDPEDWPLFYSAYVNSTTACGYSDVENLARLQKALQGRAFDAVKSRLLLPACVPQVLNTLYMLFGRPELIIQTMLNKIREVPAPRSDRLDTLISFGMAVQNLCDHLEAAGQIAHMCNPTLLQELVEKIPAQQRLDWALYKRQFMAVDLRTFSTYMSTLVAAASDVTVITDTKQSQAGRSDRGKEKNFLNAHSVAEPFKKEILEENISGVVCLACNGPNHKVKDCVIFKKWGPENRWEIVRENHLCKMCLGKHGQRPCKQQGNCGMEGCQLRHHPLLHVEYQKQQVTSELELNAGSVNVSSGEGVNAHHSTGNATMFRIIPVKLSWNEKSVETFAFLDDGSSMTLMEQSIADRLGIDDGESLPLGLTWTGNINRQIPNSKRVSIEVSGQGASKSFALNDTRTVPNLELPRQTLKYEELARQYAHLKGLPMSSYEAVSPGILIGSNNASLIATLKLREGELGDPLAAKTRLGWSIYGHVANMREAQNFSFHIRENYFGKYENEKKSENTRPKSLGDGTCVSKGSTKQVLREITLDKLKADKDYVSSGTERKIGCNKAVKSRTRTRGRVLSDIQGRDGCIRQAVVRTACGVFRRPVSKPAVLQLRSESNAEDAAEPEVRYGPGDVNDTGSTESTPVKNDIDVKSLTEGTSQRSKRN</sequence>
<keyword evidence="1" id="KW-0479">Metal-binding</keyword>
<dbReference type="PANTHER" id="PTHR47331">
    <property type="entry name" value="PHD-TYPE DOMAIN-CONTAINING PROTEIN"/>
    <property type="match status" value="1"/>
</dbReference>